<dbReference type="Gene3D" id="3.40.190.10">
    <property type="entry name" value="Periplasmic binding protein-like II"/>
    <property type="match status" value="1"/>
</dbReference>
<dbReference type="AlphaFoldDB" id="A0A1C3NTX2"/>
<organism evidence="2 3">
    <name type="scientific">Candidatus Protofrankia californiensis</name>
    <dbReference type="NCBI Taxonomy" id="1839754"/>
    <lineage>
        <taxon>Bacteria</taxon>
        <taxon>Bacillati</taxon>
        <taxon>Actinomycetota</taxon>
        <taxon>Actinomycetes</taxon>
        <taxon>Frankiales</taxon>
        <taxon>Frankiaceae</taxon>
        <taxon>Protofrankia</taxon>
    </lineage>
</organism>
<name>A0A1C3NTX2_9ACTN</name>
<dbReference type="GO" id="GO:0015833">
    <property type="term" value="P:peptide transport"/>
    <property type="evidence" value="ECO:0007669"/>
    <property type="project" value="TreeGrafter"/>
</dbReference>
<gene>
    <name evidence="2" type="ORF">FDG2_0574</name>
</gene>
<dbReference type="SUPFAM" id="SSF53850">
    <property type="entry name" value="Periplasmic binding protein-like II"/>
    <property type="match status" value="1"/>
</dbReference>
<dbReference type="Gene3D" id="3.10.105.10">
    <property type="entry name" value="Dipeptide-binding Protein, Domain 3"/>
    <property type="match status" value="1"/>
</dbReference>
<dbReference type="Pfam" id="PF00496">
    <property type="entry name" value="SBP_bac_5"/>
    <property type="match status" value="1"/>
</dbReference>
<dbReference type="EMBL" id="FLUV01000220">
    <property type="protein sequence ID" value="SBW18210.1"/>
    <property type="molecule type" value="Genomic_DNA"/>
</dbReference>
<sequence length="354" mass="38308">MSGASVAKTPQQRCRDGVVGSGSFALSKYVPNQSITLVKRKDYNWGSSLWAKKGEAYLDTLVFKVVPEAGVRTASLASGQVDAIGSVSRSDESALKGGGVNLQARANPGVVFSLGLNNSRPILQDEKVRQAILFAIDRRQVVDTVFPTGTQPATSILAHTTPSYQDLSSGVLFDAARARSLLDSAGWTPGGDGIRQKDGTPLRLTVDWFTNAATNKSTLELIQQQLKAVGIDIVLKEQQIAQVVQIQRSGDFDALWGNLTRADPDILRSQYSTQLANAYRLPPTQLDTVLADQAAEPDPAKRQSLVAQAQQLIVQNAYVVPVVELQTELGVSKNVHNLDFEASSRIQLHDTWKS</sequence>
<dbReference type="GO" id="GO:1904680">
    <property type="term" value="F:peptide transmembrane transporter activity"/>
    <property type="evidence" value="ECO:0007669"/>
    <property type="project" value="TreeGrafter"/>
</dbReference>
<feature type="domain" description="Solute-binding protein family 5" evidence="1">
    <location>
        <begin position="16"/>
        <end position="265"/>
    </location>
</feature>
<evidence type="ECO:0000313" key="2">
    <source>
        <dbReference type="EMBL" id="SBW18210.1"/>
    </source>
</evidence>
<evidence type="ECO:0000313" key="3">
    <source>
        <dbReference type="Proteomes" id="UP000199013"/>
    </source>
</evidence>
<keyword evidence="3" id="KW-1185">Reference proteome</keyword>
<dbReference type="InterPro" id="IPR000914">
    <property type="entry name" value="SBP_5_dom"/>
</dbReference>
<proteinExistence type="predicted"/>
<evidence type="ECO:0000259" key="1">
    <source>
        <dbReference type="Pfam" id="PF00496"/>
    </source>
</evidence>
<accession>A0A1C3NTX2</accession>
<protein>
    <submittedName>
        <fullName evidence="2">ABC transporter periplasmic protein</fullName>
    </submittedName>
</protein>
<dbReference type="PANTHER" id="PTHR30290">
    <property type="entry name" value="PERIPLASMIC BINDING COMPONENT OF ABC TRANSPORTER"/>
    <property type="match status" value="1"/>
</dbReference>
<reference evidence="3" key="1">
    <citation type="submission" date="2016-02" db="EMBL/GenBank/DDBJ databases">
        <authorList>
            <person name="Wibberg D."/>
        </authorList>
    </citation>
    <scope>NUCLEOTIDE SEQUENCE [LARGE SCALE GENOMIC DNA]</scope>
</reference>
<dbReference type="Proteomes" id="UP000199013">
    <property type="component" value="Unassembled WGS sequence"/>
</dbReference>
<dbReference type="InterPro" id="IPR039424">
    <property type="entry name" value="SBP_5"/>
</dbReference>